<evidence type="ECO:0000313" key="1">
    <source>
        <dbReference type="EMBL" id="KFN07841.1"/>
    </source>
</evidence>
<protein>
    <submittedName>
        <fullName evidence="1">Uncharacterized protein</fullName>
    </submittedName>
</protein>
<organism evidence="1 2">
    <name type="scientific">Paenibacillus macerans</name>
    <name type="common">Bacillus macerans</name>
    <dbReference type="NCBI Taxonomy" id="44252"/>
    <lineage>
        <taxon>Bacteria</taxon>
        <taxon>Bacillati</taxon>
        <taxon>Bacillota</taxon>
        <taxon>Bacilli</taxon>
        <taxon>Bacillales</taxon>
        <taxon>Paenibacillaceae</taxon>
        <taxon>Paenibacillus</taxon>
    </lineage>
</organism>
<evidence type="ECO:0000313" key="2">
    <source>
        <dbReference type="Proteomes" id="UP000029278"/>
    </source>
</evidence>
<keyword evidence="2" id="KW-1185">Reference proteome</keyword>
<name>A0A090ZUL4_PAEMA</name>
<dbReference type="EMBL" id="JMQA01000031">
    <property type="protein sequence ID" value="KFN07841.1"/>
    <property type="molecule type" value="Genomic_DNA"/>
</dbReference>
<proteinExistence type="predicted"/>
<sequence>MTEGFRHNVVSVYEWSHMKDRRRNSLRRSSDAPIKSLPEIGPIYVLIWGFPPILRKIAEKISAILGLGLERPPFAPHVPKIEVKIPPIFCEHPFLRK</sequence>
<dbReference type="Proteomes" id="UP000029278">
    <property type="component" value="Unassembled WGS sequence"/>
</dbReference>
<dbReference type="STRING" id="44252.DJ90_3892"/>
<comment type="caution">
    <text evidence="1">The sequence shown here is derived from an EMBL/GenBank/DDBJ whole genome shotgun (WGS) entry which is preliminary data.</text>
</comment>
<dbReference type="AlphaFoldDB" id="A0A090ZUL4"/>
<dbReference type="HOGENOM" id="CLU_2344025_0_0_9"/>
<gene>
    <name evidence="1" type="ORF">DJ90_3892</name>
</gene>
<accession>A0A090ZUL4</accession>
<reference evidence="1 2" key="1">
    <citation type="submission" date="2014-04" db="EMBL/GenBank/DDBJ databases">
        <authorList>
            <person name="Bishop-Lilly K.A."/>
            <person name="Broomall S.M."/>
            <person name="Chain P.S."/>
            <person name="Chertkov O."/>
            <person name="Coyne S.R."/>
            <person name="Daligault H.E."/>
            <person name="Davenport K.W."/>
            <person name="Erkkila T."/>
            <person name="Frey K.G."/>
            <person name="Gibbons H.S."/>
            <person name="Gu W."/>
            <person name="Jaissle J."/>
            <person name="Johnson S.L."/>
            <person name="Koroleva G.I."/>
            <person name="Ladner J.T."/>
            <person name="Lo C.-C."/>
            <person name="Minogue T.D."/>
            <person name="Munk C."/>
            <person name="Palacios G.F."/>
            <person name="Redden C.L."/>
            <person name="Rosenzweig C.N."/>
            <person name="Scholz M.B."/>
            <person name="Teshima H."/>
            <person name="Xu Y."/>
        </authorList>
    </citation>
    <scope>NUCLEOTIDE SEQUENCE [LARGE SCALE GENOMIC DNA]</scope>
    <source>
        <strain evidence="1 2">8244</strain>
    </source>
</reference>